<protein>
    <submittedName>
        <fullName evidence="2">Tetratricopeptide-like helical domain-containing protein</fullName>
    </submittedName>
</protein>
<gene>
    <name evidence="2" type="ORF">CTI12_AA474080</name>
</gene>
<keyword evidence="3" id="KW-1185">Reference proteome</keyword>
<dbReference type="Proteomes" id="UP000245207">
    <property type="component" value="Unassembled WGS sequence"/>
</dbReference>
<dbReference type="STRING" id="35608.A0A2U1LMS9"/>
<organism evidence="2 3">
    <name type="scientific">Artemisia annua</name>
    <name type="common">Sweet wormwood</name>
    <dbReference type="NCBI Taxonomy" id="35608"/>
    <lineage>
        <taxon>Eukaryota</taxon>
        <taxon>Viridiplantae</taxon>
        <taxon>Streptophyta</taxon>
        <taxon>Embryophyta</taxon>
        <taxon>Tracheophyta</taxon>
        <taxon>Spermatophyta</taxon>
        <taxon>Magnoliopsida</taxon>
        <taxon>eudicotyledons</taxon>
        <taxon>Gunneridae</taxon>
        <taxon>Pentapetalae</taxon>
        <taxon>asterids</taxon>
        <taxon>campanulids</taxon>
        <taxon>Asterales</taxon>
        <taxon>Asteraceae</taxon>
        <taxon>Asteroideae</taxon>
        <taxon>Anthemideae</taxon>
        <taxon>Artemisiinae</taxon>
        <taxon>Artemisia</taxon>
    </lineage>
</organism>
<dbReference type="PANTHER" id="PTHR33784">
    <property type="entry name" value="OS05G0482100 PROTEIN"/>
    <property type="match status" value="1"/>
</dbReference>
<reference evidence="2 3" key="1">
    <citation type="journal article" date="2018" name="Mol. Plant">
        <title>The genome of Artemisia annua provides insight into the evolution of Asteraceae family and artemisinin biosynthesis.</title>
        <authorList>
            <person name="Shen Q."/>
            <person name="Zhang L."/>
            <person name="Liao Z."/>
            <person name="Wang S."/>
            <person name="Yan T."/>
            <person name="Shi P."/>
            <person name="Liu M."/>
            <person name="Fu X."/>
            <person name="Pan Q."/>
            <person name="Wang Y."/>
            <person name="Lv Z."/>
            <person name="Lu X."/>
            <person name="Zhang F."/>
            <person name="Jiang W."/>
            <person name="Ma Y."/>
            <person name="Chen M."/>
            <person name="Hao X."/>
            <person name="Li L."/>
            <person name="Tang Y."/>
            <person name="Lv G."/>
            <person name="Zhou Y."/>
            <person name="Sun X."/>
            <person name="Brodelius P.E."/>
            <person name="Rose J.K.C."/>
            <person name="Tang K."/>
        </authorList>
    </citation>
    <scope>NUCLEOTIDE SEQUENCE [LARGE SCALE GENOMIC DNA]</scope>
    <source>
        <strain evidence="3">cv. Huhao1</strain>
        <tissue evidence="2">Leaf</tissue>
    </source>
</reference>
<dbReference type="Pfam" id="PF23310">
    <property type="entry name" value="TPR_27"/>
    <property type="match status" value="1"/>
</dbReference>
<evidence type="ECO:0000313" key="2">
    <source>
        <dbReference type="EMBL" id="PWA50292.1"/>
    </source>
</evidence>
<dbReference type="AlphaFoldDB" id="A0A2U1LMS9"/>
<dbReference type="InterPro" id="IPR040338">
    <property type="entry name" value="At1g67623-like"/>
</dbReference>
<evidence type="ECO:0000259" key="1">
    <source>
        <dbReference type="Pfam" id="PF23310"/>
    </source>
</evidence>
<dbReference type="PANTHER" id="PTHR33784:SF10">
    <property type="entry name" value="F-BOX PROTEIN"/>
    <property type="match status" value="1"/>
</dbReference>
<comment type="caution">
    <text evidence="2">The sequence shown here is derived from an EMBL/GenBank/DDBJ whole genome shotgun (WGS) entry which is preliminary data.</text>
</comment>
<proteinExistence type="predicted"/>
<sequence>MCVLNLRNIKFSAETNNGISKKNHQRLYEFECSTSLSVRGRKRFGKVYRRSKNEELLPKDVLVSVFARVASSSFQDLFNAKLSCTDFLEAANDEYIYKYVSMDKFPVFSWNPPSDQKEYFKHGNVKSGLEFFKRASEKKHLEATYVYRLLLLSRGGESSKQGLELLNGLKSSRPGNWNVRESRDKCDLMDIWERKIWEREKFRWESEWRRLEDARRGRGLIASLKLLLFSCKQAYYNDKEGLYSYSCSRNACFKPLSFGSDKSSPFGQFAQEKAPSKLTRQSSLIALFAPAEGGSVKYSIVRCPLTAIPGSATFLSTGYHGWDLLNLTTEPDGEIYVYFTIRNQMISYSLPAFGQALGVPTEGQCSFTHEWSLDALARSSPSYGKYATIPPSTEEIRSIVQNDRNQPEYRVHLGAIVPVSEKPNPD</sequence>
<dbReference type="InterPro" id="IPR057136">
    <property type="entry name" value="At2g35280_TPR_dom"/>
</dbReference>
<dbReference type="OrthoDB" id="1865546at2759"/>
<name>A0A2U1LMS9_ARTAN</name>
<feature type="domain" description="At2g35280-like TPR" evidence="1">
    <location>
        <begin position="118"/>
        <end position="186"/>
    </location>
</feature>
<dbReference type="EMBL" id="PKPP01008591">
    <property type="protein sequence ID" value="PWA50292.1"/>
    <property type="molecule type" value="Genomic_DNA"/>
</dbReference>
<evidence type="ECO:0000313" key="3">
    <source>
        <dbReference type="Proteomes" id="UP000245207"/>
    </source>
</evidence>
<accession>A0A2U1LMS9</accession>